<gene>
    <name evidence="2" type="ORF">IWX46DRAFT_583168</name>
</gene>
<dbReference type="EMBL" id="JBBPDW010000030">
    <property type="protein sequence ID" value="KAK7538860.1"/>
    <property type="molecule type" value="Genomic_DNA"/>
</dbReference>
<reference evidence="2 3" key="1">
    <citation type="submission" date="2024-04" db="EMBL/GenBank/DDBJ databases">
        <title>Phyllosticta paracitricarpa is synonymous to the EU quarantine fungus P. citricarpa based on phylogenomic analyses.</title>
        <authorList>
            <consortium name="Lawrence Berkeley National Laboratory"/>
            <person name="Van Ingen-Buijs V.A."/>
            <person name="Van Westerhoven A.C."/>
            <person name="Haridas S."/>
            <person name="Skiadas P."/>
            <person name="Martin F."/>
            <person name="Groenewald J.Z."/>
            <person name="Crous P.W."/>
            <person name="Seidl M.F."/>
        </authorList>
    </citation>
    <scope>NUCLEOTIDE SEQUENCE [LARGE SCALE GENOMIC DNA]</scope>
    <source>
        <strain evidence="2 3">CBS 122670</strain>
    </source>
</reference>
<evidence type="ECO:0000313" key="3">
    <source>
        <dbReference type="Proteomes" id="UP001365128"/>
    </source>
</evidence>
<dbReference type="Proteomes" id="UP001365128">
    <property type="component" value="Unassembled WGS sequence"/>
</dbReference>
<protein>
    <submittedName>
        <fullName evidence="2">Uncharacterized protein</fullName>
    </submittedName>
</protein>
<accession>A0ABR1LXN7</accession>
<feature type="signal peptide" evidence="1">
    <location>
        <begin position="1"/>
        <end position="24"/>
    </location>
</feature>
<sequence length="167" mass="18411">MENGFASLCSYFLAVLCLCLVACGERHLLRKCSLNDEEASARSPTKAETGKSTGQCSVQREHPAMISILIGAGGWKRHAAAEPSASAPLSMYSLFWVGSRVHWPRLCDLETWMSMNAWSEASISDGRWALDVVKDWWSFLEGLGSACPVTILLRRLRVAGASRDFEN</sequence>
<keyword evidence="1" id="KW-0732">Signal</keyword>
<keyword evidence="3" id="KW-1185">Reference proteome</keyword>
<organism evidence="2 3">
    <name type="scientific">Phyllosticta citricarpa</name>
    <dbReference type="NCBI Taxonomy" id="55181"/>
    <lineage>
        <taxon>Eukaryota</taxon>
        <taxon>Fungi</taxon>
        <taxon>Dikarya</taxon>
        <taxon>Ascomycota</taxon>
        <taxon>Pezizomycotina</taxon>
        <taxon>Dothideomycetes</taxon>
        <taxon>Dothideomycetes incertae sedis</taxon>
        <taxon>Botryosphaeriales</taxon>
        <taxon>Phyllostictaceae</taxon>
        <taxon>Phyllosticta</taxon>
    </lineage>
</organism>
<name>A0ABR1LXN7_9PEZI</name>
<feature type="chain" id="PRO_5047443651" evidence="1">
    <location>
        <begin position="25"/>
        <end position="167"/>
    </location>
</feature>
<comment type="caution">
    <text evidence="2">The sequence shown here is derived from an EMBL/GenBank/DDBJ whole genome shotgun (WGS) entry which is preliminary data.</text>
</comment>
<evidence type="ECO:0000256" key="1">
    <source>
        <dbReference type="SAM" id="SignalP"/>
    </source>
</evidence>
<evidence type="ECO:0000313" key="2">
    <source>
        <dbReference type="EMBL" id="KAK7538860.1"/>
    </source>
</evidence>
<proteinExistence type="predicted"/>